<name>A0A8E2AJ30_9APHY</name>
<evidence type="ECO:0000313" key="3">
    <source>
        <dbReference type="Proteomes" id="UP000250043"/>
    </source>
</evidence>
<gene>
    <name evidence="2" type="ORF">OBBRIDRAFT_839210</name>
</gene>
<proteinExistence type="predicted"/>
<dbReference type="Proteomes" id="UP000250043">
    <property type="component" value="Unassembled WGS sequence"/>
</dbReference>
<dbReference type="CDD" id="cd18186">
    <property type="entry name" value="BTB_POZ_ZBTB_KLHL-like"/>
    <property type="match status" value="1"/>
</dbReference>
<feature type="domain" description="BTB" evidence="1">
    <location>
        <begin position="25"/>
        <end position="90"/>
    </location>
</feature>
<dbReference type="SUPFAM" id="SSF54695">
    <property type="entry name" value="POZ domain"/>
    <property type="match status" value="1"/>
</dbReference>
<dbReference type="InterPro" id="IPR000210">
    <property type="entry name" value="BTB/POZ_dom"/>
</dbReference>
<sequence length="360" mass="40324">MASAVFRLAPRSANLTRSDFWFADGNVVIIVGHAAFKVHRGQLERHSDVFKDLFSLPQPEDQEMVEDCQCVELYDSPSDMLYLLQALYDGLYFKKSSAQDFPFIAAVLRLSTKYLIEHLRQRCLLRLETDWPSSVPAWDYREKQATDAAGRYNPRDSFPHPILVIQLAQEMCLDTLLPSAFYDLSRYGPRKIVYGTAAPVLPLPASSAGSPPDGDAHTPVFIRLSHDDLLTSLLGREFGQRYIASFLDKELAERPISEDCSNKDTDAGRVCRESFYFIMLNVLRSVGGIACGRDADPLFTLTQAVDMLSRTDFSDGVRQCGLKICAACKADFSDAVTKAREDVWEQIPVWFGLKEAPADA</sequence>
<dbReference type="AlphaFoldDB" id="A0A8E2AJ30"/>
<organism evidence="2 3">
    <name type="scientific">Obba rivulosa</name>
    <dbReference type="NCBI Taxonomy" id="1052685"/>
    <lineage>
        <taxon>Eukaryota</taxon>
        <taxon>Fungi</taxon>
        <taxon>Dikarya</taxon>
        <taxon>Basidiomycota</taxon>
        <taxon>Agaricomycotina</taxon>
        <taxon>Agaricomycetes</taxon>
        <taxon>Polyporales</taxon>
        <taxon>Gelatoporiaceae</taxon>
        <taxon>Obba</taxon>
    </lineage>
</organism>
<dbReference type="PROSITE" id="PS50097">
    <property type="entry name" value="BTB"/>
    <property type="match status" value="1"/>
</dbReference>
<dbReference type="EMBL" id="KV722608">
    <property type="protein sequence ID" value="OCH85118.1"/>
    <property type="molecule type" value="Genomic_DNA"/>
</dbReference>
<dbReference type="OrthoDB" id="3220652at2759"/>
<keyword evidence="3" id="KW-1185">Reference proteome</keyword>
<dbReference type="Gene3D" id="3.30.710.10">
    <property type="entry name" value="Potassium Channel Kv1.1, Chain A"/>
    <property type="match status" value="1"/>
</dbReference>
<evidence type="ECO:0000313" key="2">
    <source>
        <dbReference type="EMBL" id="OCH85118.1"/>
    </source>
</evidence>
<evidence type="ECO:0000259" key="1">
    <source>
        <dbReference type="PROSITE" id="PS50097"/>
    </source>
</evidence>
<protein>
    <recommendedName>
        <fullName evidence="1">BTB domain-containing protein</fullName>
    </recommendedName>
</protein>
<reference evidence="2 3" key="1">
    <citation type="submission" date="2016-07" db="EMBL/GenBank/DDBJ databases">
        <title>Draft genome of the white-rot fungus Obba rivulosa 3A-2.</title>
        <authorList>
            <consortium name="DOE Joint Genome Institute"/>
            <person name="Miettinen O."/>
            <person name="Riley R."/>
            <person name="Acob R."/>
            <person name="Barry K."/>
            <person name="Cullen D."/>
            <person name="De Vries R."/>
            <person name="Hainaut M."/>
            <person name="Hatakka A."/>
            <person name="Henrissat B."/>
            <person name="Hilden K."/>
            <person name="Kuo R."/>
            <person name="Labutti K."/>
            <person name="Lipzen A."/>
            <person name="Makela M.R."/>
            <person name="Sandor L."/>
            <person name="Spatafora J.W."/>
            <person name="Grigoriev I.V."/>
            <person name="Hibbett D.S."/>
        </authorList>
    </citation>
    <scope>NUCLEOTIDE SEQUENCE [LARGE SCALE GENOMIC DNA]</scope>
    <source>
        <strain evidence="2 3">3A-2</strain>
    </source>
</reference>
<dbReference type="Pfam" id="PF00651">
    <property type="entry name" value="BTB"/>
    <property type="match status" value="1"/>
</dbReference>
<dbReference type="InterPro" id="IPR011333">
    <property type="entry name" value="SKP1/BTB/POZ_sf"/>
</dbReference>
<dbReference type="SMART" id="SM00225">
    <property type="entry name" value="BTB"/>
    <property type="match status" value="1"/>
</dbReference>
<accession>A0A8E2AJ30</accession>